<keyword evidence="1" id="KW-0732">Signal</keyword>
<evidence type="ECO:0000313" key="2">
    <source>
        <dbReference type="EMBL" id="OUS12541.1"/>
    </source>
</evidence>
<dbReference type="AlphaFoldDB" id="A0A1Z8AQD2"/>
<organism evidence="2 3">
    <name type="scientific">Nonlabens dokdonensis</name>
    <dbReference type="NCBI Taxonomy" id="328515"/>
    <lineage>
        <taxon>Bacteria</taxon>
        <taxon>Pseudomonadati</taxon>
        <taxon>Bacteroidota</taxon>
        <taxon>Flavobacteriia</taxon>
        <taxon>Flavobacteriales</taxon>
        <taxon>Flavobacteriaceae</taxon>
        <taxon>Nonlabens</taxon>
    </lineage>
</organism>
<gene>
    <name evidence="2" type="ORF">A9Q93_10275</name>
</gene>
<evidence type="ECO:0000256" key="1">
    <source>
        <dbReference type="SAM" id="SignalP"/>
    </source>
</evidence>
<evidence type="ECO:0000313" key="3">
    <source>
        <dbReference type="Proteomes" id="UP000196102"/>
    </source>
</evidence>
<evidence type="ECO:0008006" key="4">
    <source>
        <dbReference type="Google" id="ProtNLM"/>
    </source>
</evidence>
<reference evidence="3" key="1">
    <citation type="journal article" date="2017" name="Proc. Natl. Acad. Sci. U.S.A.">
        <title>Simulation of Deepwater Horizon oil plume reveals substrate specialization within a complex community of hydrocarbon-degraders.</title>
        <authorList>
            <person name="Hu P."/>
            <person name="Dubinsky E.A."/>
            <person name="Probst A.J."/>
            <person name="Wang J."/>
            <person name="Sieber C.M.K."/>
            <person name="Tom L.M."/>
            <person name="Gardinali P."/>
            <person name="Banfield J.F."/>
            <person name="Atlas R.M."/>
            <person name="Andersen G.L."/>
        </authorList>
    </citation>
    <scope>NUCLEOTIDE SEQUENCE [LARGE SCALE GENOMIC DNA]</scope>
</reference>
<dbReference type="EMBL" id="MAAX01000158">
    <property type="protein sequence ID" value="OUS12541.1"/>
    <property type="molecule type" value="Genomic_DNA"/>
</dbReference>
<name>A0A1Z8AQD2_9FLAO</name>
<proteinExistence type="predicted"/>
<dbReference type="PROSITE" id="PS51257">
    <property type="entry name" value="PROKAR_LIPOPROTEIN"/>
    <property type="match status" value="1"/>
</dbReference>
<feature type="chain" id="PRO_5013074642" description="YD repeat-containing protein" evidence="1">
    <location>
        <begin position="25"/>
        <end position="325"/>
    </location>
</feature>
<accession>A0A1Z8AQD2</accession>
<dbReference type="Proteomes" id="UP000196102">
    <property type="component" value="Unassembled WGS sequence"/>
</dbReference>
<protein>
    <recommendedName>
        <fullName evidence="4">YD repeat-containing protein</fullName>
    </recommendedName>
</protein>
<comment type="caution">
    <text evidence="2">The sequence shown here is derived from an EMBL/GenBank/DDBJ whole genome shotgun (WGS) entry which is preliminary data.</text>
</comment>
<sequence length="325" mass="36836">MIMKKQIFYLIALSILFASCSTQEIGSDDDINNNQGISSSELFKYVNYNLDVSANPPIPLDSTVYTILNNRYHEITRYLPSGDTRASMFIYSNNKIDRVEYYNNGVLAVDETQIFTYGSNGLVSERLTYNSSLNTYTKRTYSKVADTTYVYVFNSNDGINFTPATISSKVVTDAQDKVTYVERVDSTGNEPSTYINYIYDGMGNLVSESKDRDYDNNGTLINDVTYNMTYTTIDNPIAAIRDNTYSRYFNNINYYTRSGSVNLTIGPTFISPKQIETYEYTLFSSFPTRVTNQVNTDGNIETITYLTVDSGGVPFTSFTQKFSYQ</sequence>
<feature type="signal peptide" evidence="1">
    <location>
        <begin position="1"/>
        <end position="24"/>
    </location>
</feature>